<feature type="transmembrane region" description="Helical" evidence="7">
    <location>
        <begin position="411"/>
        <end position="435"/>
    </location>
</feature>
<feature type="transmembrane region" description="Helical" evidence="7">
    <location>
        <begin position="118"/>
        <end position="135"/>
    </location>
</feature>
<accession>A0A4V6ILA9</accession>
<keyword evidence="5 7" id="KW-1133">Transmembrane helix</keyword>
<evidence type="ECO:0000313" key="9">
    <source>
        <dbReference type="Proteomes" id="UP000507962"/>
    </source>
</evidence>
<evidence type="ECO:0000256" key="6">
    <source>
        <dbReference type="ARBA" id="ARBA00023136"/>
    </source>
</evidence>
<name>A0A4V6ILA9_9BACT</name>
<evidence type="ECO:0000256" key="7">
    <source>
        <dbReference type="SAM" id="Phobius"/>
    </source>
</evidence>
<protein>
    <submittedName>
        <fullName evidence="8">Polysaccharide biosynthesis protein</fullName>
    </submittedName>
</protein>
<sequence length="477" mass="52702">MSLKNKVLHSLKWLTIGKFMGQVFTWAVTILVIRLLSPSDYGLMASAGIFVGFLQLISELGFGASIVQARDIEDSAIQQIFGFVICVGAVLFAMLFLSAPCIGLFFDSDALVHVVRALSFQFLVIPFLTIPKALIEKELLFKQKSIIDFLASVASGATTLVTALLGHGVWALVSGSYVLICVQMVGYLFVSPIRKRPVFRFRAIGAYASFSGYVTFEKIVWYTYTQFDVILIGKLLGQEVLGYYSVAMHLSSILLNKISPILSQVAFPAYAKIQNEFEKVSFYFLRTVKFSSLVVFPVFWGLSSIAPEVISICVGPRWDSVVEPFKLLCLVMPFRMLSVLLPPLLKGIGNPGYSLRNIMITFAVMMVSLYVGATRGGVLGVCYAWVVMYPMCWMVVLMLSLPLIQIRVAAYLRAISVPLSGSVLMYGAVAFSGFARGVHPYLSVALLIGIGALVYGVWLYLFERTWFSDVFAMLKAT</sequence>
<feature type="transmembrane region" description="Helical" evidence="7">
    <location>
        <begin position="80"/>
        <end position="106"/>
    </location>
</feature>
<keyword evidence="3" id="KW-1003">Cell membrane</keyword>
<reference evidence="8 9" key="1">
    <citation type="submission" date="2019-03" db="EMBL/GenBank/DDBJ databases">
        <authorList>
            <person name="Nijsse B."/>
        </authorList>
    </citation>
    <scope>NUCLEOTIDE SEQUENCE [LARGE SCALE GENOMIC DNA]</scope>
    <source>
        <strain evidence="8">Desulfoluna butyratoxydans MSL71</strain>
    </source>
</reference>
<feature type="transmembrane region" description="Helical" evidence="7">
    <location>
        <begin position="383"/>
        <end position="404"/>
    </location>
</feature>
<feature type="transmembrane region" description="Helical" evidence="7">
    <location>
        <begin position="441"/>
        <end position="461"/>
    </location>
</feature>
<dbReference type="InterPro" id="IPR050833">
    <property type="entry name" value="Poly_Biosynth_Transport"/>
</dbReference>
<feature type="transmembrane region" description="Helical" evidence="7">
    <location>
        <begin position="171"/>
        <end position="190"/>
    </location>
</feature>
<organism evidence="8 9">
    <name type="scientific">Desulfoluna butyratoxydans</name>
    <dbReference type="NCBI Taxonomy" id="231438"/>
    <lineage>
        <taxon>Bacteria</taxon>
        <taxon>Pseudomonadati</taxon>
        <taxon>Thermodesulfobacteriota</taxon>
        <taxon>Desulfobacteria</taxon>
        <taxon>Desulfobacterales</taxon>
        <taxon>Desulfolunaceae</taxon>
        <taxon>Desulfoluna</taxon>
    </lineage>
</organism>
<evidence type="ECO:0000313" key="8">
    <source>
        <dbReference type="EMBL" id="VFQ44348.1"/>
    </source>
</evidence>
<dbReference type="EMBL" id="CAADHO010000003">
    <property type="protein sequence ID" value="VFQ44348.1"/>
    <property type="molecule type" value="Genomic_DNA"/>
</dbReference>
<comment type="similarity">
    <text evidence="2">Belongs to the polysaccharide synthase family.</text>
</comment>
<dbReference type="AlphaFoldDB" id="A0A4V6ILA9"/>
<comment type="subcellular location">
    <subcellularLocation>
        <location evidence="1">Cell membrane</location>
        <topology evidence="1">Multi-pass membrane protein</topology>
    </subcellularLocation>
</comment>
<gene>
    <name evidence="8" type="ORF">MSL71_19950</name>
</gene>
<keyword evidence="9" id="KW-1185">Reference proteome</keyword>
<feature type="transmembrane region" description="Helical" evidence="7">
    <location>
        <begin position="283"/>
        <end position="305"/>
    </location>
</feature>
<keyword evidence="6 7" id="KW-0472">Membrane</keyword>
<feature type="transmembrane region" description="Helical" evidence="7">
    <location>
        <begin position="20"/>
        <end position="37"/>
    </location>
</feature>
<feature type="transmembrane region" description="Helical" evidence="7">
    <location>
        <begin position="147"/>
        <end position="165"/>
    </location>
</feature>
<feature type="transmembrane region" description="Helical" evidence="7">
    <location>
        <begin position="357"/>
        <end position="377"/>
    </location>
</feature>
<evidence type="ECO:0000256" key="2">
    <source>
        <dbReference type="ARBA" id="ARBA00007430"/>
    </source>
</evidence>
<evidence type="ECO:0000256" key="3">
    <source>
        <dbReference type="ARBA" id="ARBA00022475"/>
    </source>
</evidence>
<feature type="transmembrane region" description="Helical" evidence="7">
    <location>
        <begin position="43"/>
        <end position="68"/>
    </location>
</feature>
<dbReference type="Pfam" id="PF13440">
    <property type="entry name" value="Polysacc_synt_3"/>
    <property type="match status" value="1"/>
</dbReference>
<dbReference type="CDD" id="cd13127">
    <property type="entry name" value="MATE_tuaB_like"/>
    <property type="match status" value="1"/>
</dbReference>
<keyword evidence="4 7" id="KW-0812">Transmembrane</keyword>
<dbReference type="GO" id="GO:0005886">
    <property type="term" value="C:plasma membrane"/>
    <property type="evidence" value="ECO:0007669"/>
    <property type="project" value="UniProtKB-SubCell"/>
</dbReference>
<dbReference type="Proteomes" id="UP000507962">
    <property type="component" value="Unassembled WGS sequence"/>
</dbReference>
<dbReference type="PANTHER" id="PTHR30250:SF10">
    <property type="entry name" value="LIPOPOLYSACCHARIDE BIOSYNTHESIS PROTEIN WZXC"/>
    <property type="match status" value="1"/>
</dbReference>
<evidence type="ECO:0000256" key="1">
    <source>
        <dbReference type="ARBA" id="ARBA00004651"/>
    </source>
</evidence>
<evidence type="ECO:0000256" key="5">
    <source>
        <dbReference type="ARBA" id="ARBA00022989"/>
    </source>
</evidence>
<dbReference type="RefSeq" id="WP_180139665.1">
    <property type="nucleotide sequence ID" value="NZ_CAADHO010000003.1"/>
</dbReference>
<evidence type="ECO:0000256" key="4">
    <source>
        <dbReference type="ARBA" id="ARBA00022692"/>
    </source>
</evidence>
<proteinExistence type="inferred from homology"/>
<dbReference type="PANTHER" id="PTHR30250">
    <property type="entry name" value="PST FAMILY PREDICTED COLANIC ACID TRANSPORTER"/>
    <property type="match status" value="1"/>
</dbReference>